<evidence type="ECO:0000313" key="2">
    <source>
        <dbReference type="Proteomes" id="UP001164539"/>
    </source>
</evidence>
<accession>A0ACC1X2J4</accession>
<name>A0ACC1X2J4_MELAZ</name>
<proteinExistence type="predicted"/>
<protein>
    <submittedName>
        <fullName evidence="1">GRIP and coiled-coil domain-containing protein</fullName>
    </submittedName>
</protein>
<sequence length="71" mass="8149">MGRRAGNRNGEESAFSRAVAAVFAFVKFAEFEILFILFFIVAFVIFKELMARPEYNQILVKKPGGIDLWPY</sequence>
<organism evidence="1 2">
    <name type="scientific">Melia azedarach</name>
    <name type="common">Chinaberry tree</name>
    <dbReference type="NCBI Taxonomy" id="155640"/>
    <lineage>
        <taxon>Eukaryota</taxon>
        <taxon>Viridiplantae</taxon>
        <taxon>Streptophyta</taxon>
        <taxon>Embryophyta</taxon>
        <taxon>Tracheophyta</taxon>
        <taxon>Spermatophyta</taxon>
        <taxon>Magnoliopsida</taxon>
        <taxon>eudicotyledons</taxon>
        <taxon>Gunneridae</taxon>
        <taxon>Pentapetalae</taxon>
        <taxon>rosids</taxon>
        <taxon>malvids</taxon>
        <taxon>Sapindales</taxon>
        <taxon>Meliaceae</taxon>
        <taxon>Melia</taxon>
    </lineage>
</organism>
<keyword evidence="2" id="KW-1185">Reference proteome</keyword>
<dbReference type="Proteomes" id="UP001164539">
    <property type="component" value="Chromosome 12"/>
</dbReference>
<dbReference type="EMBL" id="CM051405">
    <property type="protein sequence ID" value="KAJ4705696.1"/>
    <property type="molecule type" value="Genomic_DNA"/>
</dbReference>
<gene>
    <name evidence="1" type="ORF">OWV82_022440</name>
</gene>
<reference evidence="1 2" key="1">
    <citation type="journal article" date="2023" name="Science">
        <title>Complex scaffold remodeling in plant triterpene biosynthesis.</title>
        <authorList>
            <person name="De La Pena R."/>
            <person name="Hodgson H."/>
            <person name="Liu J.C."/>
            <person name="Stephenson M.J."/>
            <person name="Martin A.C."/>
            <person name="Owen C."/>
            <person name="Harkess A."/>
            <person name="Leebens-Mack J."/>
            <person name="Jimenez L.E."/>
            <person name="Osbourn A."/>
            <person name="Sattely E.S."/>
        </authorList>
    </citation>
    <scope>NUCLEOTIDE SEQUENCE [LARGE SCALE GENOMIC DNA]</scope>
    <source>
        <strain evidence="2">cv. JPN11</strain>
        <tissue evidence="1">Leaf</tissue>
    </source>
</reference>
<comment type="caution">
    <text evidence="1">The sequence shown here is derived from an EMBL/GenBank/DDBJ whole genome shotgun (WGS) entry which is preliminary data.</text>
</comment>
<evidence type="ECO:0000313" key="1">
    <source>
        <dbReference type="EMBL" id="KAJ4705696.1"/>
    </source>
</evidence>